<dbReference type="InterPro" id="IPR034139">
    <property type="entry name" value="TOPRIM_OLD"/>
</dbReference>
<proteinExistence type="predicted"/>
<dbReference type="AlphaFoldDB" id="A0A0A0BUI0"/>
<sequence>MPEGYESGPDAPVRAALHALARADGAATLVLVEGISDQIAVETAAQVRGLDLDAEGVVVVPVGGAHAVGRVLRTLAPGRPSAARAVRVVGLCDRREEGVVGRALEAAGLGAVRDRPDLERLGFFVCDEDLEDELVRAVGAHEALPLLAAEGDLRAFRSLQDQPAWRGRAADEQLRRFLGSGGSRKLRYARLLVVAAAERDRLPLPLVALLEAVG</sequence>
<reference evidence="2 3" key="2">
    <citation type="journal article" date="2015" name="Stand. Genomic Sci.">
        <title>Draft genome sequence of Cellulomonas carbonis T26(T) and comparative analysis of six Cellulomonas genomes.</title>
        <authorList>
            <person name="Zhuang W."/>
            <person name="Zhang S."/>
            <person name="Xia X."/>
            <person name="Wang G."/>
        </authorList>
    </citation>
    <scope>NUCLEOTIDE SEQUENCE [LARGE SCALE GENOMIC DNA]</scope>
    <source>
        <strain evidence="2 3">T26</strain>
    </source>
</reference>
<dbReference type="Proteomes" id="UP000029839">
    <property type="component" value="Unassembled WGS sequence"/>
</dbReference>
<evidence type="ECO:0000313" key="2">
    <source>
        <dbReference type="EMBL" id="KGM11586.1"/>
    </source>
</evidence>
<comment type="caution">
    <text evidence="2">The sequence shown here is derived from an EMBL/GenBank/DDBJ whole genome shotgun (WGS) entry which is preliminary data.</text>
</comment>
<evidence type="ECO:0000313" key="3">
    <source>
        <dbReference type="Proteomes" id="UP000029839"/>
    </source>
</evidence>
<name>A0A0A0BUI0_9CELL</name>
<reference evidence="2 3" key="1">
    <citation type="submission" date="2013-08" db="EMBL/GenBank/DDBJ databases">
        <title>Genome sequencing of Cellulomonas carbonis T26.</title>
        <authorList>
            <person name="Chen F."/>
            <person name="Li Y."/>
            <person name="Wang G."/>
        </authorList>
    </citation>
    <scope>NUCLEOTIDE SEQUENCE [LARGE SCALE GENOMIC DNA]</scope>
    <source>
        <strain evidence="2 3">T26</strain>
    </source>
</reference>
<evidence type="ECO:0000259" key="1">
    <source>
        <dbReference type="Pfam" id="PF20469"/>
    </source>
</evidence>
<feature type="domain" description="OLD protein-like TOPRIM" evidence="1">
    <location>
        <begin position="27"/>
        <end position="74"/>
    </location>
</feature>
<gene>
    <name evidence="2" type="ORF">N868_05545</name>
</gene>
<accession>A0A0A0BUI0</accession>
<dbReference type="EMBL" id="AXCY01000018">
    <property type="protein sequence ID" value="KGM11586.1"/>
    <property type="molecule type" value="Genomic_DNA"/>
</dbReference>
<dbReference type="Pfam" id="PF20469">
    <property type="entry name" value="OLD-like_TOPRIM"/>
    <property type="match status" value="1"/>
</dbReference>
<organism evidence="2 3">
    <name type="scientific">Cellulomonas carbonis T26</name>
    <dbReference type="NCBI Taxonomy" id="947969"/>
    <lineage>
        <taxon>Bacteria</taxon>
        <taxon>Bacillati</taxon>
        <taxon>Actinomycetota</taxon>
        <taxon>Actinomycetes</taxon>
        <taxon>Micrococcales</taxon>
        <taxon>Cellulomonadaceae</taxon>
        <taxon>Cellulomonas</taxon>
    </lineage>
</organism>
<protein>
    <recommendedName>
        <fullName evidence="1">OLD protein-like TOPRIM domain-containing protein</fullName>
    </recommendedName>
</protein>
<keyword evidence="3" id="KW-1185">Reference proteome</keyword>